<dbReference type="PANTHER" id="PTHR43304">
    <property type="entry name" value="PHYTOCHROME-LIKE PROTEIN CPH1"/>
    <property type="match status" value="1"/>
</dbReference>
<dbReference type="GO" id="GO:0016020">
    <property type="term" value="C:membrane"/>
    <property type="evidence" value="ECO:0007669"/>
    <property type="project" value="InterPro"/>
</dbReference>
<keyword evidence="4" id="KW-0808">Transferase</keyword>
<feature type="domain" description="PAS" evidence="7">
    <location>
        <begin position="341"/>
        <end position="375"/>
    </location>
</feature>
<feature type="domain" description="PAS" evidence="7">
    <location>
        <begin position="76"/>
        <end position="113"/>
    </location>
</feature>
<keyword evidence="6" id="KW-0175">Coiled coil</keyword>
<comment type="caution">
    <text evidence="9">The sequence shown here is derived from an EMBL/GenBank/DDBJ whole genome shotgun (WGS) entry which is preliminary data.</text>
</comment>
<dbReference type="SUPFAM" id="SSF55785">
    <property type="entry name" value="PYP-like sensor domain (PAS domain)"/>
    <property type="match status" value="3"/>
</dbReference>
<dbReference type="Gene3D" id="1.20.5.1930">
    <property type="match status" value="1"/>
</dbReference>
<dbReference type="RefSeq" id="WP_230220265.1">
    <property type="nucleotide sequence ID" value="NZ_JAJKFT010000010.1"/>
</dbReference>
<dbReference type="PROSITE" id="PS50112">
    <property type="entry name" value="PAS"/>
    <property type="match status" value="2"/>
</dbReference>
<dbReference type="GO" id="GO:0046983">
    <property type="term" value="F:protein dimerization activity"/>
    <property type="evidence" value="ECO:0007669"/>
    <property type="project" value="InterPro"/>
</dbReference>
<dbReference type="Gene3D" id="3.30.565.10">
    <property type="entry name" value="Histidine kinase-like ATPase, C-terminal domain"/>
    <property type="match status" value="1"/>
</dbReference>
<evidence type="ECO:0000313" key="10">
    <source>
        <dbReference type="Proteomes" id="UP001139103"/>
    </source>
</evidence>
<protein>
    <recommendedName>
        <fullName evidence="2">histidine kinase</fullName>
        <ecNumber evidence="2">2.7.13.3</ecNumber>
    </recommendedName>
</protein>
<dbReference type="EMBL" id="JAJKFT010000010">
    <property type="protein sequence ID" value="MCC9629730.1"/>
    <property type="molecule type" value="Genomic_DNA"/>
</dbReference>
<name>A0A9X1MP22_9BACT</name>
<feature type="domain" description="PAC" evidence="8">
    <location>
        <begin position="244"/>
        <end position="296"/>
    </location>
</feature>
<evidence type="ECO:0000256" key="3">
    <source>
        <dbReference type="ARBA" id="ARBA00022553"/>
    </source>
</evidence>
<dbReference type="EC" id="2.7.13.3" evidence="2"/>
<dbReference type="PANTHER" id="PTHR43304:SF1">
    <property type="entry name" value="PAC DOMAIN-CONTAINING PROTEIN"/>
    <property type="match status" value="1"/>
</dbReference>
<dbReference type="InterPro" id="IPR052162">
    <property type="entry name" value="Sensor_kinase/Photoreceptor"/>
</dbReference>
<dbReference type="SMART" id="SM00086">
    <property type="entry name" value="PAC"/>
    <property type="match status" value="2"/>
</dbReference>
<dbReference type="InterPro" id="IPR001610">
    <property type="entry name" value="PAC"/>
</dbReference>
<proteinExistence type="predicted"/>
<dbReference type="Pfam" id="PF08447">
    <property type="entry name" value="PAS_3"/>
    <property type="match status" value="2"/>
</dbReference>
<keyword evidence="5" id="KW-0418">Kinase</keyword>
<feature type="coiled-coil region" evidence="6">
    <location>
        <begin position="3"/>
        <end position="47"/>
    </location>
</feature>
<dbReference type="GO" id="GO:0000155">
    <property type="term" value="F:phosphorelay sensor kinase activity"/>
    <property type="evidence" value="ECO:0007669"/>
    <property type="project" value="InterPro"/>
</dbReference>
<evidence type="ECO:0000313" key="9">
    <source>
        <dbReference type="EMBL" id="MCC9629730.1"/>
    </source>
</evidence>
<dbReference type="InterPro" id="IPR003594">
    <property type="entry name" value="HATPase_dom"/>
</dbReference>
<dbReference type="InterPro" id="IPR000014">
    <property type="entry name" value="PAS"/>
</dbReference>
<dbReference type="PROSITE" id="PS50113">
    <property type="entry name" value="PAC"/>
    <property type="match status" value="2"/>
</dbReference>
<reference evidence="9" key="1">
    <citation type="submission" date="2021-11" db="EMBL/GenBank/DDBJ databases">
        <title>Genome sequence.</title>
        <authorList>
            <person name="Sun Q."/>
        </authorList>
    </citation>
    <scope>NUCLEOTIDE SEQUENCE</scope>
    <source>
        <strain evidence="9">JC732</strain>
    </source>
</reference>
<dbReference type="InterPro" id="IPR013656">
    <property type="entry name" value="PAS_4"/>
</dbReference>
<dbReference type="CDD" id="cd16917">
    <property type="entry name" value="HATPase_UhpB-NarQ-NarX-like"/>
    <property type="match status" value="1"/>
</dbReference>
<dbReference type="InterPro" id="IPR036890">
    <property type="entry name" value="HATPase_C_sf"/>
</dbReference>
<evidence type="ECO:0000256" key="6">
    <source>
        <dbReference type="SAM" id="Coils"/>
    </source>
</evidence>
<dbReference type="AlphaFoldDB" id="A0A9X1MP22"/>
<dbReference type="SMART" id="SM00091">
    <property type="entry name" value="PAS"/>
    <property type="match status" value="3"/>
</dbReference>
<keyword evidence="10" id="KW-1185">Reference proteome</keyword>
<evidence type="ECO:0000256" key="1">
    <source>
        <dbReference type="ARBA" id="ARBA00000085"/>
    </source>
</evidence>
<evidence type="ECO:0000256" key="5">
    <source>
        <dbReference type="ARBA" id="ARBA00022777"/>
    </source>
</evidence>
<dbReference type="Proteomes" id="UP001139103">
    <property type="component" value="Unassembled WGS sequence"/>
</dbReference>
<gene>
    <name evidence="9" type="ORF">LOC68_15165</name>
</gene>
<dbReference type="SUPFAM" id="SSF55874">
    <property type="entry name" value="ATPase domain of HSP90 chaperone/DNA topoisomerase II/histidine kinase"/>
    <property type="match status" value="1"/>
</dbReference>
<dbReference type="Pfam" id="PF07730">
    <property type="entry name" value="HisKA_3"/>
    <property type="match status" value="1"/>
</dbReference>
<evidence type="ECO:0000256" key="2">
    <source>
        <dbReference type="ARBA" id="ARBA00012438"/>
    </source>
</evidence>
<accession>A0A9X1MP22</accession>
<dbReference type="InterPro" id="IPR035965">
    <property type="entry name" value="PAS-like_dom_sf"/>
</dbReference>
<evidence type="ECO:0000259" key="8">
    <source>
        <dbReference type="PROSITE" id="PS50113"/>
    </source>
</evidence>
<dbReference type="Pfam" id="PF02518">
    <property type="entry name" value="HATPase_c"/>
    <property type="match status" value="1"/>
</dbReference>
<organism evidence="9 10">
    <name type="scientific">Blastopirellula sediminis</name>
    <dbReference type="NCBI Taxonomy" id="2894196"/>
    <lineage>
        <taxon>Bacteria</taxon>
        <taxon>Pseudomonadati</taxon>
        <taxon>Planctomycetota</taxon>
        <taxon>Planctomycetia</taxon>
        <taxon>Pirellulales</taxon>
        <taxon>Pirellulaceae</taxon>
        <taxon>Blastopirellula</taxon>
    </lineage>
</organism>
<dbReference type="Pfam" id="PF08448">
    <property type="entry name" value="PAS_4"/>
    <property type="match status" value="1"/>
</dbReference>
<dbReference type="InterPro" id="IPR013655">
    <property type="entry name" value="PAS_fold_3"/>
</dbReference>
<comment type="catalytic activity">
    <reaction evidence="1">
        <text>ATP + protein L-histidine = ADP + protein N-phospho-L-histidine.</text>
        <dbReference type="EC" id="2.7.13.3"/>
    </reaction>
</comment>
<evidence type="ECO:0000256" key="4">
    <source>
        <dbReference type="ARBA" id="ARBA00022679"/>
    </source>
</evidence>
<keyword evidence="3" id="KW-0597">Phosphoprotein</keyword>
<dbReference type="CDD" id="cd00130">
    <property type="entry name" value="PAS"/>
    <property type="match status" value="3"/>
</dbReference>
<sequence>MDSQNPENLIAQLRERLNEAESNRAELERENRELRQQVAALRGLADNLPCFLFQTKNKVDGSELEMPFVGNGITRFGYTPEQVYQRPELMIEMIHPDDRELYFAKADACLKDPSLPFAIDMRIVAPDQSVHWARVRSNAMRLSDDFLSYNGVCIDVTEEKEIEAALAESQSQLKLALTPPHVGVYFWDIPTNKVTITGKHFPVYGRQFEDDAMSLDDFFNAMHPEDRPRTKEVLKEILANQNTYEVNYRVIWPDGSIHHLSDRGVVIRNDKGQAVQFCGVCWDVTHLEQSRGELETKVVEASAEIDAMAARWQAMSDCSPDFLMTLDRNGRTQYINRTAAGVTREQVIGSPMIDFATPEDRDSILENLKATLERGEMKQWETSFPYEGGVLDLLVRCGPLILDGEIQGAVIASTDVSELRRTQRRLAHDEQLLRELWQLQEKERQLTALEIHDGFVQYVVGAQFALDAVRYRLQDEGHPALEDQAKGLEMLRSAIVEARRTISRLRPLVIDDDGLVEALRYLAAEEQDRYGFDATIDCEGKFEDLDPLLTGAMFRIVQEGVSNVRRHSGTSHADVAVRRKGDRLEIGINDRGKGFDLKKVSNERFGVRGIIERARLFGGSAKIDSSLGKGTRIFVQLPTLARQTELHALQQSMTQK</sequence>
<evidence type="ECO:0000259" key="7">
    <source>
        <dbReference type="PROSITE" id="PS50112"/>
    </source>
</evidence>
<dbReference type="Gene3D" id="2.10.70.100">
    <property type="match status" value="1"/>
</dbReference>
<dbReference type="InterPro" id="IPR000700">
    <property type="entry name" value="PAS-assoc_C"/>
</dbReference>
<dbReference type="NCBIfam" id="TIGR00229">
    <property type="entry name" value="sensory_box"/>
    <property type="match status" value="3"/>
</dbReference>
<dbReference type="Gene3D" id="3.30.450.20">
    <property type="entry name" value="PAS domain"/>
    <property type="match status" value="3"/>
</dbReference>
<feature type="domain" description="PAC" evidence="8">
    <location>
        <begin position="117"/>
        <end position="168"/>
    </location>
</feature>
<dbReference type="InterPro" id="IPR011712">
    <property type="entry name" value="Sig_transdc_His_kin_sub3_dim/P"/>
</dbReference>